<dbReference type="Proteomes" id="UP000319252">
    <property type="component" value="Unassembled WGS sequence"/>
</dbReference>
<evidence type="ECO:0000313" key="2">
    <source>
        <dbReference type="Proteomes" id="UP000319252"/>
    </source>
</evidence>
<evidence type="ECO:0008006" key="3">
    <source>
        <dbReference type="Google" id="ProtNLM"/>
    </source>
</evidence>
<dbReference type="InterPro" id="IPR011335">
    <property type="entry name" value="Restrct_endonuc-II-like"/>
</dbReference>
<dbReference type="Gene3D" id="3.40.960.10">
    <property type="entry name" value="VSR Endonuclease"/>
    <property type="match status" value="1"/>
</dbReference>
<evidence type="ECO:0000313" key="1">
    <source>
        <dbReference type="EMBL" id="VUW85070.1"/>
    </source>
</evidence>
<proteinExistence type="predicted"/>
<sequence length="352" mass="40121">MGSSTALTELTMQKYQRMQTCADVQRRSAWRPPYALTTALELLSIEVPRISSKHRGLATTTIVAVPHANDKRHIVGVKVVVWPFPLDTVIIEGQFTCTSPACTWAMFSAYLELEELIVLADSMMRRDRRLCRTTIDALSLYLDEAEAQVRADKENGANSYLFRGYNKCRRALLLARAGTDSSMETRTRLVLLKYGLDCPQVNYPIFVGNNTRPIYLDLAYPEFKICIEYEGSHHAGQWLNDARRRQMIEDAGWKYIQVTKLDIGNEAGEEALARRVAERIQEVTGKTVQLTMRQTTQQISDVRKLRRIPLYKRLKFEPLLPIYSDDAGIISPVESVRTVRTALRYSKPISRG</sequence>
<organism evidence="1 2">
    <name type="scientific">Bifidobacterium longum subsp. infantis</name>
    <dbReference type="NCBI Taxonomy" id="1682"/>
    <lineage>
        <taxon>Bacteria</taxon>
        <taxon>Bacillati</taxon>
        <taxon>Actinomycetota</taxon>
        <taxon>Actinomycetes</taxon>
        <taxon>Bifidobacteriales</taxon>
        <taxon>Bifidobacteriaceae</taxon>
        <taxon>Bifidobacterium</taxon>
    </lineage>
</organism>
<accession>A0A564S538</accession>
<protein>
    <recommendedName>
        <fullName evidence="3">DUF559 domain-containing protein</fullName>
    </recommendedName>
</protein>
<dbReference type="AlphaFoldDB" id="A0A564S538"/>
<dbReference type="RefSeq" id="WP_234883911.1">
    <property type="nucleotide sequence ID" value="NZ_CABHML010000074.1"/>
</dbReference>
<name>A0A564S538_BIFLI</name>
<reference evidence="1 2" key="1">
    <citation type="submission" date="2019-07" db="EMBL/GenBank/DDBJ databases">
        <authorList>
            <person name="Chang H.-W."/>
            <person name="Raman A."/>
            <person name="Venkatesh S."/>
            <person name="Gehrig J."/>
        </authorList>
    </citation>
    <scope>NUCLEOTIDE SEQUENCE [LARGE SCALE GENOMIC DNA]</scope>
    <source>
        <strain evidence="1">B.longum_ssp_infantis_4</strain>
    </source>
</reference>
<dbReference type="EMBL" id="CABHML010000074">
    <property type="protein sequence ID" value="VUW85070.1"/>
    <property type="molecule type" value="Genomic_DNA"/>
</dbReference>
<gene>
    <name evidence="1" type="ORF">BLONGUMMC1_02072</name>
</gene>
<dbReference type="SUPFAM" id="SSF52980">
    <property type="entry name" value="Restriction endonuclease-like"/>
    <property type="match status" value="1"/>
</dbReference>